<evidence type="ECO:0000313" key="1">
    <source>
        <dbReference type="EMBL" id="KAI6088492.1"/>
    </source>
</evidence>
<sequence length="272" mass="30891">MAAIAHHSELISVLKEFYTLLSSLGAIPAEKLQLPDPDTGVHPDGALDTETAGAAGYAPETIQLMNALPYLAVDEHEMFFELLPSTFPISYIGADLDEGHFRDLRELLNDAEMPTTAMRLTRSEIYGTEFIYDTVTKLITPWKPVDNPDDVDDYCHVAGASPREVLSPMIENYRKLTYLATPRGVDFSPAEYADSGGIPPQEWSADERRLWEASYAVWEATQKLRDFYLECGWDVDAVEQRNFRLDEFLVKRETYWREVMEPLVRAEEETAE</sequence>
<accession>A0ACC0D727</accession>
<organism evidence="1 2">
    <name type="scientific">Hypoxylon rubiginosum</name>
    <dbReference type="NCBI Taxonomy" id="110542"/>
    <lineage>
        <taxon>Eukaryota</taxon>
        <taxon>Fungi</taxon>
        <taxon>Dikarya</taxon>
        <taxon>Ascomycota</taxon>
        <taxon>Pezizomycotina</taxon>
        <taxon>Sordariomycetes</taxon>
        <taxon>Xylariomycetidae</taxon>
        <taxon>Xylariales</taxon>
        <taxon>Hypoxylaceae</taxon>
        <taxon>Hypoxylon</taxon>
    </lineage>
</organism>
<gene>
    <name evidence="1" type="ORF">F4821DRAFT_90361</name>
</gene>
<keyword evidence="2" id="KW-1185">Reference proteome</keyword>
<dbReference type="Proteomes" id="UP001497680">
    <property type="component" value="Unassembled WGS sequence"/>
</dbReference>
<evidence type="ECO:0000313" key="2">
    <source>
        <dbReference type="Proteomes" id="UP001497680"/>
    </source>
</evidence>
<protein>
    <submittedName>
        <fullName evidence="1">Uncharacterized protein</fullName>
    </submittedName>
</protein>
<name>A0ACC0D727_9PEZI</name>
<proteinExistence type="predicted"/>
<reference evidence="1 2" key="1">
    <citation type="journal article" date="2022" name="New Phytol.">
        <title>Ecological generalism drives hyperdiversity of secondary metabolite gene clusters in xylarialean endophytes.</title>
        <authorList>
            <person name="Franco M.E.E."/>
            <person name="Wisecaver J.H."/>
            <person name="Arnold A.E."/>
            <person name="Ju Y.M."/>
            <person name="Slot J.C."/>
            <person name="Ahrendt S."/>
            <person name="Moore L.P."/>
            <person name="Eastman K.E."/>
            <person name="Scott K."/>
            <person name="Konkel Z."/>
            <person name="Mondo S.J."/>
            <person name="Kuo A."/>
            <person name="Hayes R.D."/>
            <person name="Haridas S."/>
            <person name="Andreopoulos B."/>
            <person name="Riley R."/>
            <person name="LaButti K."/>
            <person name="Pangilinan J."/>
            <person name="Lipzen A."/>
            <person name="Amirebrahimi M."/>
            <person name="Yan J."/>
            <person name="Adam C."/>
            <person name="Keymanesh K."/>
            <person name="Ng V."/>
            <person name="Louie K."/>
            <person name="Northen T."/>
            <person name="Drula E."/>
            <person name="Henrissat B."/>
            <person name="Hsieh H.M."/>
            <person name="Youens-Clark K."/>
            <person name="Lutzoni F."/>
            <person name="Miadlikowska J."/>
            <person name="Eastwood D.C."/>
            <person name="Hamelin R.C."/>
            <person name="Grigoriev I.V."/>
            <person name="U'Ren J.M."/>
        </authorList>
    </citation>
    <scope>NUCLEOTIDE SEQUENCE [LARGE SCALE GENOMIC DNA]</scope>
    <source>
        <strain evidence="1 2">ER1909</strain>
    </source>
</reference>
<comment type="caution">
    <text evidence="1">The sequence shown here is derived from an EMBL/GenBank/DDBJ whole genome shotgun (WGS) entry which is preliminary data.</text>
</comment>
<dbReference type="EMBL" id="MU394301">
    <property type="protein sequence ID" value="KAI6088492.1"/>
    <property type="molecule type" value="Genomic_DNA"/>
</dbReference>